<dbReference type="Pfam" id="PF14150">
    <property type="entry name" value="YesK"/>
    <property type="match status" value="1"/>
</dbReference>
<dbReference type="Proteomes" id="UP000000935">
    <property type="component" value="Plasmid pBM700"/>
</dbReference>
<feature type="transmembrane region" description="Helical" evidence="1">
    <location>
        <begin position="61"/>
        <end position="83"/>
    </location>
</feature>
<reference evidence="2 3" key="1">
    <citation type="journal article" date="2011" name="J. Bacteriol.">
        <title>Genome sequences of the biotechnologically important Bacillus megaterium strains QM B1551 and DSM319.</title>
        <authorList>
            <person name="Eppinger M."/>
            <person name="Bunk B."/>
            <person name="Johns M.A."/>
            <person name="Edirisinghe J.N."/>
            <person name="Kutumbaka K.K."/>
            <person name="Koenig S.S."/>
            <person name="Huot Creasy H."/>
            <person name="Rosovitz M.J."/>
            <person name="Riley D.R."/>
            <person name="Daugherty S."/>
            <person name="Martin M."/>
            <person name="Elbourne L.D."/>
            <person name="Paulsen I."/>
            <person name="Biedendieck R."/>
            <person name="Braun C."/>
            <person name="Grayburn S."/>
            <person name="Dhingra S."/>
            <person name="Lukyanchuk V."/>
            <person name="Ball B."/>
            <person name="Ul-Qamar R."/>
            <person name="Seibel J."/>
            <person name="Bremer E."/>
            <person name="Jahn D."/>
            <person name="Ravel J."/>
            <person name="Vary P.S."/>
        </authorList>
    </citation>
    <scope>NUCLEOTIDE SEQUENCE [LARGE SCALE GENOMIC DNA]</scope>
    <source>
        <strain evidence="3">ATCC 12872 / QMB1551</strain>
        <plasmid evidence="2">pBM700</plasmid>
    </source>
</reference>
<geneLocation type="plasmid" evidence="2 3">
    <name>pBM700</name>
</geneLocation>
<dbReference type="HOGENOM" id="CLU_185839_0_0_9"/>
<evidence type="ECO:0000256" key="1">
    <source>
        <dbReference type="SAM" id="Phobius"/>
    </source>
</evidence>
<name>D5E4C6_PRIM1</name>
<accession>D5E4C6</accession>
<keyword evidence="3" id="KW-1185">Reference proteome</keyword>
<evidence type="ECO:0008006" key="4">
    <source>
        <dbReference type="Google" id="ProtNLM"/>
    </source>
</evidence>
<keyword evidence="1" id="KW-0812">Transmembrane</keyword>
<organism evidence="2 3">
    <name type="scientific">Priestia megaterium (strain ATCC 12872 / QMB1551)</name>
    <name type="common">Bacillus megaterium</name>
    <dbReference type="NCBI Taxonomy" id="545693"/>
    <lineage>
        <taxon>Bacteria</taxon>
        <taxon>Bacillati</taxon>
        <taxon>Bacillota</taxon>
        <taxon>Bacilli</taxon>
        <taxon>Bacillales</taxon>
        <taxon>Bacillaceae</taxon>
        <taxon>Priestia</taxon>
    </lineage>
</organism>
<feature type="transmembrane region" description="Helical" evidence="1">
    <location>
        <begin position="33"/>
        <end position="54"/>
    </location>
</feature>
<dbReference type="RefSeq" id="WP_013060039.1">
    <property type="nucleotide sequence ID" value="NC_014023.1"/>
</dbReference>
<proteinExistence type="predicted"/>
<dbReference type="EMBL" id="CP001990">
    <property type="protein sequence ID" value="ADE72651.1"/>
    <property type="molecule type" value="Genomic_DNA"/>
</dbReference>
<keyword evidence="1" id="KW-1133">Transmembrane helix</keyword>
<dbReference type="InterPro" id="IPR025434">
    <property type="entry name" value="YesK-like"/>
</dbReference>
<keyword evidence="1" id="KW-0472">Membrane</keyword>
<gene>
    <name evidence="2" type="ordered locus">BMQ_pBM70109</name>
</gene>
<protein>
    <recommendedName>
        <fullName evidence="4">YesK-like protein</fullName>
    </recommendedName>
</protein>
<sequence length="93" mass="10126">MAIMYMIVIFTVTCLLLLSSRMSKKVSSLKYIIPLIIGVISLGIVIISSFYGGLTGFGIGVINFAILIGSILSIIIILISEIIKSKILKKTYQ</sequence>
<evidence type="ECO:0000313" key="2">
    <source>
        <dbReference type="EMBL" id="ADE72651.1"/>
    </source>
</evidence>
<evidence type="ECO:0000313" key="3">
    <source>
        <dbReference type="Proteomes" id="UP000000935"/>
    </source>
</evidence>
<dbReference type="AlphaFoldDB" id="D5E4C6"/>
<keyword evidence="2" id="KW-0614">Plasmid</keyword>
<dbReference type="KEGG" id="bmq:BMQ_pBM70109"/>